<sequence>MSFSVCNASHLFIDLATFSEIEGFLYGGPDAITWFVAAVQKANWFSYLPISLRHNGTVDFGQKNVSASVNRSGDYVLHVWFRTQIPQLELVQPGGATGIFTDSSIRWTRNLMHNLFEKINISFNELVVQELDNYWLDFNFQFRKPGSKRIGYRNMIGDIASMTTPVPPGTPLGTGGYFSVPFPFWFGEDTGIALPVAALPFNDIKINYIFRAWQDLVVVFPGTLATGGPNGPNTGVAASCANVFVFGSTTERASLIDPSTNAHYAVVHNDERVKMGDAPRDMLIHQIQATQVAPFKDVSSRTTFDIRLSHSIVLFAFAAQNTSILEVNSGTCGGEWSNYTTEPNYAGLDPLAFTTLVYENTCRLAQGSDYYSLIHPDLLMPAIPDETGYHIWSYSVKPWDPLKPAGSTNFSKLANVSIAHDMSPAAQASAGIGTAGGVPLDQNGNVIQYPNNSGVEVDFPQKYRHVLIARNWNIARVANGSLGHPTL</sequence>
<evidence type="ECO:0000256" key="4">
    <source>
        <dbReference type="ARBA" id="ARBA00022844"/>
    </source>
</evidence>
<reference evidence="7" key="1">
    <citation type="journal article" date="2019" name="MBio">
        <title>Virus Genomes from Deep Sea Sediments Expand the Ocean Megavirome and Support Independent Origins of Viral Gigantism.</title>
        <authorList>
            <person name="Backstrom D."/>
            <person name="Yutin N."/>
            <person name="Jorgensen S.L."/>
            <person name="Dharamshi J."/>
            <person name="Homa F."/>
            <person name="Zaremba-Niedwiedzka K."/>
            <person name="Spang A."/>
            <person name="Wolf Y.I."/>
            <person name="Koonin E.V."/>
            <person name="Ettema T.J."/>
        </authorList>
    </citation>
    <scope>NUCLEOTIDE SEQUENCE</scope>
</reference>
<evidence type="ECO:0000256" key="2">
    <source>
        <dbReference type="ARBA" id="ARBA00014893"/>
    </source>
</evidence>
<dbReference type="Pfam" id="PF04451">
    <property type="entry name" value="Capsid_NCLDV"/>
    <property type="match status" value="1"/>
</dbReference>
<dbReference type="EMBL" id="MK500334">
    <property type="protein sequence ID" value="QBK86287.1"/>
    <property type="molecule type" value="Genomic_DNA"/>
</dbReference>
<evidence type="ECO:0000259" key="6">
    <source>
        <dbReference type="Pfam" id="PF16903"/>
    </source>
</evidence>
<dbReference type="InterPro" id="IPR007542">
    <property type="entry name" value="MCP_C"/>
</dbReference>
<dbReference type="Gene3D" id="2.70.9.20">
    <property type="entry name" value="Major capsid protein Vp54"/>
    <property type="match status" value="1"/>
</dbReference>
<dbReference type="Gene3D" id="2.70.9.10">
    <property type="entry name" value="Adenovirus Type 2 Hexon, domain 4"/>
    <property type="match status" value="1"/>
</dbReference>
<comment type="subcellular location">
    <subcellularLocation>
        <location evidence="1">Virion</location>
    </subcellularLocation>
</comment>
<feature type="domain" description="Major capsid protein C-terminal" evidence="5">
    <location>
        <begin position="271"/>
        <end position="483"/>
    </location>
</feature>
<dbReference type="GO" id="GO:0019028">
    <property type="term" value="C:viral capsid"/>
    <property type="evidence" value="ECO:0007669"/>
    <property type="project" value="UniProtKB-KW"/>
</dbReference>
<gene>
    <name evidence="7" type="ORF">LCMAC102_00820</name>
</gene>
<feature type="domain" description="Major capsid protein N-terminal" evidence="6">
    <location>
        <begin position="33"/>
        <end position="228"/>
    </location>
</feature>
<evidence type="ECO:0000256" key="3">
    <source>
        <dbReference type="ARBA" id="ARBA00022561"/>
    </source>
</evidence>
<dbReference type="InterPro" id="IPR038519">
    <property type="entry name" value="MCP_C_sf"/>
</dbReference>
<dbReference type="SUPFAM" id="SSF49749">
    <property type="entry name" value="Group II dsDNA viruses VP"/>
    <property type="match status" value="2"/>
</dbReference>
<evidence type="ECO:0000256" key="1">
    <source>
        <dbReference type="ARBA" id="ARBA00004328"/>
    </source>
</evidence>
<dbReference type="InterPro" id="IPR016112">
    <property type="entry name" value="VP_dsDNA_II"/>
</dbReference>
<keyword evidence="3" id="KW-0167">Capsid protein</keyword>
<dbReference type="GO" id="GO:0005198">
    <property type="term" value="F:structural molecule activity"/>
    <property type="evidence" value="ECO:0007669"/>
    <property type="project" value="InterPro"/>
</dbReference>
<organism evidence="7">
    <name type="scientific">Marseillevirus LCMAC102</name>
    <dbReference type="NCBI Taxonomy" id="2506603"/>
    <lineage>
        <taxon>Viruses</taxon>
        <taxon>Varidnaviria</taxon>
        <taxon>Bamfordvirae</taxon>
        <taxon>Nucleocytoviricota</taxon>
        <taxon>Megaviricetes</taxon>
        <taxon>Pimascovirales</taxon>
        <taxon>Pimascovirales incertae sedis</taxon>
        <taxon>Marseilleviridae</taxon>
    </lineage>
</organism>
<evidence type="ECO:0000313" key="7">
    <source>
        <dbReference type="EMBL" id="QBK86287.1"/>
    </source>
</evidence>
<evidence type="ECO:0000259" key="5">
    <source>
        <dbReference type="Pfam" id="PF04451"/>
    </source>
</evidence>
<proteinExistence type="predicted"/>
<name>A0A481YTM9_9VIRU</name>
<dbReference type="Pfam" id="PF16903">
    <property type="entry name" value="Capsid_N"/>
    <property type="match status" value="1"/>
</dbReference>
<accession>A0A481YTM9</accession>
<dbReference type="InterPro" id="IPR031654">
    <property type="entry name" value="Capsid_N"/>
</dbReference>
<keyword evidence="4" id="KW-0946">Virion</keyword>
<protein>
    <recommendedName>
        <fullName evidence="2">Major capsid protein</fullName>
    </recommendedName>
</protein>